<dbReference type="Proteomes" id="UP000193083">
    <property type="component" value="Unassembled WGS sequence"/>
</dbReference>
<evidence type="ECO:0000256" key="2">
    <source>
        <dbReference type="SAM" id="SignalP"/>
    </source>
</evidence>
<keyword evidence="2" id="KW-0732">Signal</keyword>
<dbReference type="OrthoDB" id="535891at2"/>
<evidence type="ECO:0008006" key="5">
    <source>
        <dbReference type="Google" id="ProtNLM"/>
    </source>
</evidence>
<evidence type="ECO:0000313" key="4">
    <source>
        <dbReference type="Proteomes" id="UP000193083"/>
    </source>
</evidence>
<feature type="signal peptide" evidence="2">
    <location>
        <begin position="1"/>
        <end position="23"/>
    </location>
</feature>
<dbReference type="EMBL" id="FXBL01000004">
    <property type="protein sequence ID" value="SMH55354.1"/>
    <property type="molecule type" value="Genomic_DNA"/>
</dbReference>
<dbReference type="InterPro" id="IPR037293">
    <property type="entry name" value="Gal_Oxidase_central_sf"/>
</dbReference>
<evidence type="ECO:0000313" key="3">
    <source>
        <dbReference type="EMBL" id="SMH55354.1"/>
    </source>
</evidence>
<keyword evidence="4" id="KW-1185">Reference proteome</keyword>
<dbReference type="RefSeq" id="WP_085466917.1">
    <property type="nucleotide sequence ID" value="NZ_FXBL01000004.1"/>
</dbReference>
<feature type="compositionally biased region" description="Low complexity" evidence="1">
    <location>
        <begin position="154"/>
        <end position="170"/>
    </location>
</feature>
<accession>A0A1X7PT21</accession>
<dbReference type="AlphaFoldDB" id="A0A1X7PT21"/>
<gene>
    <name evidence="3" type="ORF">SAMN02982922_5324</name>
</gene>
<proteinExistence type="predicted"/>
<dbReference type="Gene3D" id="2.130.10.80">
    <property type="entry name" value="Galactose oxidase/kelch, beta-propeller"/>
    <property type="match status" value="2"/>
</dbReference>
<feature type="region of interest" description="Disordered" evidence="1">
    <location>
        <begin position="154"/>
        <end position="182"/>
    </location>
</feature>
<protein>
    <recommendedName>
        <fullName evidence="5">Kelch motif-containing protein</fullName>
    </recommendedName>
</protein>
<organism evidence="3 4">
    <name type="scientific">Mesorhizobium australicum</name>
    <dbReference type="NCBI Taxonomy" id="536018"/>
    <lineage>
        <taxon>Bacteria</taxon>
        <taxon>Pseudomonadati</taxon>
        <taxon>Pseudomonadota</taxon>
        <taxon>Alphaproteobacteria</taxon>
        <taxon>Hyphomicrobiales</taxon>
        <taxon>Phyllobacteriaceae</taxon>
        <taxon>Mesorhizobium</taxon>
    </lineage>
</organism>
<dbReference type="SUPFAM" id="SSF117281">
    <property type="entry name" value="Kelch motif"/>
    <property type="match status" value="1"/>
</dbReference>
<name>A0A1X7PT21_9HYPH</name>
<evidence type="ECO:0000256" key="1">
    <source>
        <dbReference type="SAM" id="MobiDB-lite"/>
    </source>
</evidence>
<dbReference type="InterPro" id="IPR015915">
    <property type="entry name" value="Kelch-typ_b-propeller"/>
</dbReference>
<reference evidence="3 4" key="1">
    <citation type="submission" date="2017-04" db="EMBL/GenBank/DDBJ databases">
        <authorList>
            <person name="Afonso C.L."/>
            <person name="Miller P.J."/>
            <person name="Scott M.A."/>
            <person name="Spackman E."/>
            <person name="Goraichik I."/>
            <person name="Dimitrov K.M."/>
            <person name="Suarez D.L."/>
            <person name="Swayne D.E."/>
        </authorList>
    </citation>
    <scope>NUCLEOTIDE SEQUENCE [LARGE SCALE GENOMIC DNA]</scope>
    <source>
        <strain evidence="3 4">B5P</strain>
    </source>
</reference>
<feature type="chain" id="PRO_5013208370" description="Kelch motif-containing protein" evidence="2">
    <location>
        <begin position="24"/>
        <end position="436"/>
    </location>
</feature>
<sequence>MPRYLAGALAFFALSILPGASGAQTGPGETRPDLPPKVVKSSPVNLVFHRESGAYELSYSMVPREQVFGRVFTEAGVSVEWRDRSAATEVISGRHRGSLDAIAGDLLAGRNFVATYQPASPVPRMEHLVVLGRSGAGGQATEVGVGAAAAPTMPMTTTEEPRQQQPAAQQDGCRPAAASEETTEPFISAAVASGANGADLSRRGQIVLKDNRILLAGGFDDCAGQPTDQSDLLDQASGKITPTGRMRTARAGATLQMLPSGDVLAIGGDTGGGMAGATDKVERYEVASGQWKTAGLLSMRKDGIVTCGLKDGSVLIAGGKPVAGNPDLARQAEIYDPAAQKTQSLPARATHAHSTGAKTLTLEDGRCLIASDGPGANLEIYDPVQRAFTPIAVPAEIAENLVGAVQLGLLPDATVLLVSDRPYVFNPKTGRFRSIP</sequence>